<dbReference type="AlphaFoldDB" id="A0AAE1A612"/>
<comment type="caution">
    <text evidence="1">The sequence shown here is derived from an EMBL/GenBank/DDBJ whole genome shotgun (WGS) entry which is preliminary data.</text>
</comment>
<accession>A0AAE1A612</accession>
<gene>
    <name evidence="1" type="ORF">RRG08_043612</name>
</gene>
<organism evidence="1 2">
    <name type="scientific">Elysia crispata</name>
    <name type="common">lettuce slug</name>
    <dbReference type="NCBI Taxonomy" id="231223"/>
    <lineage>
        <taxon>Eukaryota</taxon>
        <taxon>Metazoa</taxon>
        <taxon>Spiralia</taxon>
        <taxon>Lophotrochozoa</taxon>
        <taxon>Mollusca</taxon>
        <taxon>Gastropoda</taxon>
        <taxon>Heterobranchia</taxon>
        <taxon>Euthyneura</taxon>
        <taxon>Panpulmonata</taxon>
        <taxon>Sacoglossa</taxon>
        <taxon>Placobranchoidea</taxon>
        <taxon>Plakobranchidae</taxon>
        <taxon>Elysia</taxon>
    </lineage>
</organism>
<evidence type="ECO:0000313" key="2">
    <source>
        <dbReference type="Proteomes" id="UP001283361"/>
    </source>
</evidence>
<dbReference type="Proteomes" id="UP001283361">
    <property type="component" value="Unassembled WGS sequence"/>
</dbReference>
<dbReference type="EMBL" id="JAWDGP010002612">
    <property type="protein sequence ID" value="KAK3781705.1"/>
    <property type="molecule type" value="Genomic_DNA"/>
</dbReference>
<keyword evidence="2" id="KW-1185">Reference proteome</keyword>
<name>A0AAE1A612_9GAST</name>
<proteinExistence type="predicted"/>
<protein>
    <submittedName>
        <fullName evidence="1">Uncharacterized protein</fullName>
    </submittedName>
</protein>
<evidence type="ECO:0000313" key="1">
    <source>
        <dbReference type="EMBL" id="KAK3781705.1"/>
    </source>
</evidence>
<sequence length="144" mass="16078">MWGEGGRRGGRPAIAVGQLVEPTSNRYIFVAMLANGNDKKRGRRKWIGKEGSRGREREPGMGGLSLFVRPYVIHDRVTQSRVDGVWELVGGGKGRGSLQQRFDIEPQNIACYHYRVVVTREPNWMFGSNLGHFCPQLPLSGCGH</sequence>
<reference evidence="1" key="1">
    <citation type="journal article" date="2023" name="G3 (Bethesda)">
        <title>A reference genome for the long-term kleptoplast-retaining sea slug Elysia crispata morphotype clarki.</title>
        <authorList>
            <person name="Eastman K.E."/>
            <person name="Pendleton A.L."/>
            <person name="Shaikh M.A."/>
            <person name="Suttiyut T."/>
            <person name="Ogas R."/>
            <person name="Tomko P."/>
            <person name="Gavelis G."/>
            <person name="Widhalm J.R."/>
            <person name="Wisecaver J.H."/>
        </authorList>
    </citation>
    <scope>NUCLEOTIDE SEQUENCE</scope>
    <source>
        <strain evidence="1">ECLA1</strain>
    </source>
</reference>